<dbReference type="GO" id="GO:0051865">
    <property type="term" value="P:protein autoubiquitination"/>
    <property type="evidence" value="ECO:0007669"/>
    <property type="project" value="TreeGrafter"/>
</dbReference>
<organism evidence="1 2">
    <name type="scientific">Lobosporangium transversale</name>
    <dbReference type="NCBI Taxonomy" id="64571"/>
    <lineage>
        <taxon>Eukaryota</taxon>
        <taxon>Fungi</taxon>
        <taxon>Fungi incertae sedis</taxon>
        <taxon>Mucoromycota</taxon>
        <taxon>Mortierellomycotina</taxon>
        <taxon>Mortierellomycetes</taxon>
        <taxon>Mortierellales</taxon>
        <taxon>Mortierellaceae</taxon>
        <taxon>Lobosporangium</taxon>
    </lineage>
</organism>
<dbReference type="InterPro" id="IPR019193">
    <property type="entry name" value="UBQ-conj_enz_E2-bd_prot"/>
</dbReference>
<dbReference type="Proteomes" id="UP000193648">
    <property type="component" value="Unassembled WGS sequence"/>
</dbReference>
<dbReference type="GeneID" id="33568770"/>
<dbReference type="OrthoDB" id="66510at2759"/>
<gene>
    <name evidence="1" type="ORF">BCR41DRAFT_375195</name>
</gene>
<dbReference type="AlphaFoldDB" id="A0A1Y2G829"/>
<dbReference type="GO" id="GO:0005634">
    <property type="term" value="C:nucleus"/>
    <property type="evidence" value="ECO:0007669"/>
    <property type="project" value="TreeGrafter"/>
</dbReference>
<dbReference type="EMBL" id="MCFF01000062">
    <property type="protein sequence ID" value="ORZ01966.1"/>
    <property type="molecule type" value="Genomic_DNA"/>
</dbReference>
<evidence type="ECO:0000313" key="2">
    <source>
        <dbReference type="Proteomes" id="UP000193648"/>
    </source>
</evidence>
<dbReference type="GO" id="GO:0031624">
    <property type="term" value="F:ubiquitin conjugating enzyme binding"/>
    <property type="evidence" value="ECO:0007669"/>
    <property type="project" value="TreeGrafter"/>
</dbReference>
<dbReference type="GO" id="GO:0043161">
    <property type="term" value="P:proteasome-mediated ubiquitin-dependent protein catabolic process"/>
    <property type="evidence" value="ECO:0007669"/>
    <property type="project" value="TreeGrafter"/>
</dbReference>
<dbReference type="PANTHER" id="PTHR31531">
    <property type="entry name" value="E3 UBIQUITIN-PROTEIN LIGASE E3D FAMILY MEMBER"/>
    <property type="match status" value="1"/>
</dbReference>
<dbReference type="GO" id="GO:0061630">
    <property type="term" value="F:ubiquitin protein ligase activity"/>
    <property type="evidence" value="ECO:0007669"/>
    <property type="project" value="TreeGrafter"/>
</dbReference>
<evidence type="ECO:0000313" key="1">
    <source>
        <dbReference type="EMBL" id="ORZ01966.1"/>
    </source>
</evidence>
<dbReference type="Pfam" id="PF09814">
    <property type="entry name" value="HECT_2"/>
    <property type="match status" value="1"/>
</dbReference>
<keyword evidence="2" id="KW-1185">Reference proteome</keyword>
<protein>
    <submittedName>
        <fullName evidence="1">Uncharacterized protein</fullName>
    </submittedName>
</protein>
<dbReference type="GO" id="GO:0030332">
    <property type="term" value="F:cyclin binding"/>
    <property type="evidence" value="ECO:0007669"/>
    <property type="project" value="TreeGrafter"/>
</dbReference>
<dbReference type="GO" id="GO:0000209">
    <property type="term" value="P:protein polyubiquitination"/>
    <property type="evidence" value="ECO:0007669"/>
    <property type="project" value="TreeGrafter"/>
</dbReference>
<sequence length="216" mass="24347">MSEIAMSCGPIQRVVDLPSEYWQELVDCWMCHEEDFTELREGDLGARAEQALIGGTYILIHATDVDQDALIIEDDAQVIDLWMLNWDSTTITNQEPPRDSQIVWDTSLQPDLVSVNLDINHPSTKVSKMMKVLFLGALSREQEDIQKKEGAYSAELKLWDKWRGDPGVERLQFQKPLLLGFLTMLEQSSICQPPSVSSAASTFLAMDCMRIGSIPI</sequence>
<dbReference type="InParanoid" id="A0A1Y2G829"/>
<proteinExistence type="predicted"/>
<dbReference type="STRING" id="64571.A0A1Y2G829"/>
<accession>A0A1Y2G829</accession>
<dbReference type="GO" id="GO:0006513">
    <property type="term" value="P:protein monoubiquitination"/>
    <property type="evidence" value="ECO:0007669"/>
    <property type="project" value="TreeGrafter"/>
</dbReference>
<dbReference type="GO" id="GO:0005829">
    <property type="term" value="C:cytosol"/>
    <property type="evidence" value="ECO:0007669"/>
    <property type="project" value="TreeGrafter"/>
</dbReference>
<dbReference type="PANTHER" id="PTHR31531:SF2">
    <property type="entry name" value="E3 UBIQUITIN-PROTEIN LIGASE E3D"/>
    <property type="match status" value="1"/>
</dbReference>
<dbReference type="RefSeq" id="XP_021876219.1">
    <property type="nucleotide sequence ID" value="XM_022026927.1"/>
</dbReference>
<comment type="caution">
    <text evidence="1">The sequence shown here is derived from an EMBL/GenBank/DDBJ whole genome shotgun (WGS) entry which is preliminary data.</text>
</comment>
<dbReference type="GO" id="GO:0000151">
    <property type="term" value="C:ubiquitin ligase complex"/>
    <property type="evidence" value="ECO:0007669"/>
    <property type="project" value="TreeGrafter"/>
</dbReference>
<reference evidence="1 2" key="1">
    <citation type="submission" date="2016-07" db="EMBL/GenBank/DDBJ databases">
        <title>Pervasive Adenine N6-methylation of Active Genes in Fungi.</title>
        <authorList>
            <consortium name="DOE Joint Genome Institute"/>
            <person name="Mondo S.J."/>
            <person name="Dannebaum R.O."/>
            <person name="Kuo R.C."/>
            <person name="Labutti K."/>
            <person name="Haridas S."/>
            <person name="Kuo A."/>
            <person name="Salamov A."/>
            <person name="Ahrendt S.R."/>
            <person name="Lipzen A."/>
            <person name="Sullivan W."/>
            <person name="Andreopoulos W.B."/>
            <person name="Clum A."/>
            <person name="Lindquist E."/>
            <person name="Daum C."/>
            <person name="Ramamoorthy G.K."/>
            <person name="Gryganskyi A."/>
            <person name="Culley D."/>
            <person name="Magnuson J.K."/>
            <person name="James T.Y."/>
            <person name="O'Malley M.A."/>
            <person name="Stajich J.E."/>
            <person name="Spatafora J.W."/>
            <person name="Visel A."/>
            <person name="Grigoriev I.V."/>
        </authorList>
    </citation>
    <scope>NUCLEOTIDE SEQUENCE [LARGE SCALE GENOMIC DNA]</scope>
    <source>
        <strain evidence="1 2">NRRL 3116</strain>
    </source>
</reference>
<name>A0A1Y2G829_9FUNG</name>